<protein>
    <recommendedName>
        <fullName evidence="1">Stress-response A/B barrel domain-containing protein</fullName>
    </recommendedName>
</protein>
<gene>
    <name evidence="2" type="ORF">GCM10025881_21750</name>
</gene>
<comment type="caution">
    <text evidence="2">The sequence shown here is derived from an EMBL/GenBank/DDBJ whole genome shotgun (WGS) entry which is preliminary data.</text>
</comment>
<evidence type="ECO:0000259" key="1">
    <source>
        <dbReference type="PROSITE" id="PS51502"/>
    </source>
</evidence>
<evidence type="ECO:0000313" key="2">
    <source>
        <dbReference type="EMBL" id="GMA95351.1"/>
    </source>
</evidence>
<dbReference type="EMBL" id="BSVB01000001">
    <property type="protein sequence ID" value="GMA95351.1"/>
    <property type="molecule type" value="Genomic_DNA"/>
</dbReference>
<dbReference type="InterPro" id="IPR011008">
    <property type="entry name" value="Dimeric_a/b-barrel"/>
</dbReference>
<dbReference type="SUPFAM" id="SSF54909">
    <property type="entry name" value="Dimeric alpha+beta barrel"/>
    <property type="match status" value="1"/>
</dbReference>
<dbReference type="RefSeq" id="WP_284254124.1">
    <property type="nucleotide sequence ID" value="NZ_BAAAQO010000002.1"/>
</dbReference>
<dbReference type="Proteomes" id="UP001157034">
    <property type="component" value="Unassembled WGS sequence"/>
</dbReference>
<dbReference type="Gene3D" id="3.30.70.100">
    <property type="match status" value="1"/>
</dbReference>
<accession>A0ABQ6K413</accession>
<keyword evidence="3" id="KW-1185">Reference proteome</keyword>
<proteinExistence type="predicted"/>
<sequence length="101" mass="10703">MSGVTHVVLVGWRGDAAESSTRADALVDEHLRGIRGVTAIDRGTSVSTEGLERDHDWGMVVRFATVADRDAYLPDPSHAVVADFLGENAARIVVFDVAAGA</sequence>
<name>A0ABQ6K413_9MICO</name>
<dbReference type="InterPro" id="IPR013097">
    <property type="entry name" value="Dabb"/>
</dbReference>
<feature type="domain" description="Stress-response A/B barrel" evidence="1">
    <location>
        <begin position="4"/>
        <end position="97"/>
    </location>
</feature>
<evidence type="ECO:0000313" key="3">
    <source>
        <dbReference type="Proteomes" id="UP001157034"/>
    </source>
</evidence>
<dbReference type="SMART" id="SM00886">
    <property type="entry name" value="Dabb"/>
    <property type="match status" value="1"/>
</dbReference>
<dbReference type="Pfam" id="PF07876">
    <property type="entry name" value="Dabb"/>
    <property type="match status" value="1"/>
</dbReference>
<reference evidence="3" key="1">
    <citation type="journal article" date="2019" name="Int. J. Syst. Evol. Microbiol.">
        <title>The Global Catalogue of Microorganisms (GCM) 10K type strain sequencing project: providing services to taxonomists for standard genome sequencing and annotation.</title>
        <authorList>
            <consortium name="The Broad Institute Genomics Platform"/>
            <consortium name="The Broad Institute Genome Sequencing Center for Infectious Disease"/>
            <person name="Wu L."/>
            <person name="Ma J."/>
        </authorList>
    </citation>
    <scope>NUCLEOTIDE SEQUENCE [LARGE SCALE GENOMIC DNA]</scope>
    <source>
        <strain evidence="3">NBRC 108894</strain>
    </source>
</reference>
<dbReference type="PROSITE" id="PS51502">
    <property type="entry name" value="S_R_A_B_BARREL"/>
    <property type="match status" value="1"/>
</dbReference>
<organism evidence="2 3">
    <name type="scientific">Pseudolysinimonas kribbensis</name>
    <dbReference type="NCBI Taxonomy" id="433641"/>
    <lineage>
        <taxon>Bacteria</taxon>
        <taxon>Bacillati</taxon>
        <taxon>Actinomycetota</taxon>
        <taxon>Actinomycetes</taxon>
        <taxon>Micrococcales</taxon>
        <taxon>Microbacteriaceae</taxon>
        <taxon>Pseudolysinimonas</taxon>
    </lineage>
</organism>